<feature type="domain" description="DUF3945" evidence="2">
    <location>
        <begin position="288"/>
        <end position="341"/>
    </location>
</feature>
<feature type="compositionally biased region" description="Basic and acidic residues" evidence="1">
    <location>
        <begin position="451"/>
        <end position="465"/>
    </location>
</feature>
<dbReference type="OrthoDB" id="1081890at2"/>
<feature type="region of interest" description="Disordered" evidence="1">
    <location>
        <begin position="418"/>
        <end position="477"/>
    </location>
</feature>
<feature type="domain" description="DUF4099" evidence="3">
    <location>
        <begin position="147"/>
        <end position="229"/>
    </location>
</feature>
<accession>A0A1M6VVN5</accession>
<sequence length="477" mass="54230">MNELESSAPEIADQLSDIVLVFNKEKMKIEAVKGIGQNGELETVSPDKNHQNQFMKIDKTGDFFSNFFSNFLSQLKNPTQFSFFKVPAPIAIEVADELQKAALDSSEESKEVFAKYEINTKQEINKQQKQNKMENSPNTPEANEYRYKAEDIDWKTMNNLGLNQEKLEKLKILEPLLKGYKTNDLVSISLNLGSAITRMDARLSLQHNNEGQVVVAIHGIRKEPSLQYPFFGHEFTQEDKDNLLKTGNMGRIVELENLKSGEKIPSIISIDRLTNELIALRAEKIKIPQEIKGIKLTDEQQQNLMEGKSLYLEGMISTKGKPFNAEVQFSADKRYVEFLFDNNLQHKVQQTQNDKAPKVFRGKELDDKQYDKFKAGETVYVDGLIDKKDQEYKGYITFNKDTGKTEFSFSNPAVLKENAKPSEEHKTQVVVNSEGKANEATKNTKQSLKSGQKDSDAPQKAETQKPVKARSTQKKIR</sequence>
<evidence type="ECO:0000313" key="4">
    <source>
        <dbReference type="EMBL" id="SHK85479.1"/>
    </source>
</evidence>
<evidence type="ECO:0000313" key="5">
    <source>
        <dbReference type="Proteomes" id="UP000184364"/>
    </source>
</evidence>
<dbReference type="Pfam" id="PF13101">
    <property type="entry name" value="DUF3945"/>
    <property type="match status" value="2"/>
</dbReference>
<dbReference type="STRING" id="1302687.SAMN05444267_1008155"/>
<feature type="compositionally biased region" description="Basic and acidic residues" evidence="1">
    <location>
        <begin position="418"/>
        <end position="427"/>
    </location>
</feature>
<reference evidence="5" key="1">
    <citation type="submission" date="2016-11" db="EMBL/GenBank/DDBJ databases">
        <authorList>
            <person name="Varghese N."/>
            <person name="Submissions S."/>
        </authorList>
    </citation>
    <scope>NUCLEOTIDE SEQUENCE [LARGE SCALE GENOMIC DNA]</scope>
    <source>
        <strain evidence="5">DSM 26899</strain>
    </source>
</reference>
<protein>
    <recommendedName>
        <fullName evidence="6">DUF3945 domain-containing protein</fullName>
    </recommendedName>
</protein>
<evidence type="ECO:0000259" key="3">
    <source>
        <dbReference type="Pfam" id="PF13351"/>
    </source>
</evidence>
<dbReference type="AlphaFoldDB" id="A0A1M6VVN5"/>
<dbReference type="Pfam" id="PF13351">
    <property type="entry name" value="DUF4099"/>
    <property type="match status" value="1"/>
</dbReference>
<keyword evidence="5" id="KW-1185">Reference proteome</keyword>
<dbReference type="EMBL" id="FRAV01000008">
    <property type="protein sequence ID" value="SHK85479.1"/>
    <property type="molecule type" value="Genomic_DNA"/>
</dbReference>
<name>A0A1M6VVN5_9FLAO</name>
<evidence type="ECO:0008006" key="6">
    <source>
        <dbReference type="Google" id="ProtNLM"/>
    </source>
</evidence>
<dbReference type="Proteomes" id="UP000184364">
    <property type="component" value="Unassembled WGS sequence"/>
</dbReference>
<evidence type="ECO:0000259" key="2">
    <source>
        <dbReference type="Pfam" id="PF13101"/>
    </source>
</evidence>
<dbReference type="RefSeq" id="WP_073292243.1">
    <property type="nucleotide sequence ID" value="NZ_FRAV01000008.1"/>
</dbReference>
<feature type="compositionally biased region" description="Polar residues" evidence="1">
    <location>
        <begin position="440"/>
        <end position="450"/>
    </location>
</feature>
<dbReference type="InterPro" id="IPR025222">
    <property type="entry name" value="DUF3945"/>
</dbReference>
<dbReference type="InterPro" id="IPR025343">
    <property type="entry name" value="DUF4099"/>
</dbReference>
<feature type="compositionally biased region" description="Basic residues" evidence="1">
    <location>
        <begin position="467"/>
        <end position="477"/>
    </location>
</feature>
<evidence type="ECO:0000256" key="1">
    <source>
        <dbReference type="SAM" id="MobiDB-lite"/>
    </source>
</evidence>
<proteinExistence type="predicted"/>
<gene>
    <name evidence="4" type="ORF">SAMN05444267_1008155</name>
</gene>
<feature type="domain" description="DUF3945" evidence="2">
    <location>
        <begin position="361"/>
        <end position="410"/>
    </location>
</feature>
<organism evidence="4 5">
    <name type="scientific">Chryseobacterium polytrichastri</name>
    <dbReference type="NCBI Taxonomy" id="1302687"/>
    <lineage>
        <taxon>Bacteria</taxon>
        <taxon>Pseudomonadati</taxon>
        <taxon>Bacteroidota</taxon>
        <taxon>Flavobacteriia</taxon>
        <taxon>Flavobacteriales</taxon>
        <taxon>Weeksellaceae</taxon>
        <taxon>Chryseobacterium group</taxon>
        <taxon>Chryseobacterium</taxon>
    </lineage>
</organism>